<keyword evidence="6" id="KW-0963">Cytoplasm</keyword>
<keyword evidence="7" id="KW-0597">Phosphoprotein</keyword>
<evidence type="ECO:0000256" key="9">
    <source>
        <dbReference type="ARBA" id="ARBA00022737"/>
    </source>
</evidence>
<evidence type="ECO:0000256" key="14">
    <source>
        <dbReference type="ARBA" id="ARBA00023242"/>
    </source>
</evidence>
<dbReference type="GO" id="GO:0045842">
    <property type="term" value="P:positive regulation of mitotic metaphase/anaphase transition"/>
    <property type="evidence" value="ECO:0007669"/>
    <property type="project" value="TreeGrafter"/>
</dbReference>
<keyword evidence="10" id="KW-0498">Mitosis</keyword>
<proteinExistence type="inferred from homology"/>
<evidence type="ECO:0000313" key="21">
    <source>
        <dbReference type="Proteomes" id="UP001159428"/>
    </source>
</evidence>
<dbReference type="SUPFAM" id="SSF48452">
    <property type="entry name" value="TPR-like"/>
    <property type="match status" value="2"/>
</dbReference>
<protein>
    <recommendedName>
        <fullName evidence="5">Anaphase-promoting complex subunit 5</fullName>
    </recommendedName>
    <alternativeName>
        <fullName evidence="16">Cyclosome subunit 5</fullName>
    </alternativeName>
</protein>
<keyword evidence="13" id="KW-0206">Cytoskeleton</keyword>
<reference evidence="20 21" key="1">
    <citation type="submission" date="2022-05" db="EMBL/GenBank/DDBJ databases">
        <authorList>
            <consortium name="Genoscope - CEA"/>
            <person name="William W."/>
        </authorList>
    </citation>
    <scope>NUCLEOTIDE SEQUENCE [LARGE SCALE GENOMIC DNA]</scope>
</reference>
<dbReference type="EMBL" id="CALNXJ010000004">
    <property type="protein sequence ID" value="CAH3037641.1"/>
    <property type="molecule type" value="Genomic_DNA"/>
</dbReference>
<evidence type="ECO:0000256" key="6">
    <source>
        <dbReference type="ARBA" id="ARBA00022490"/>
    </source>
</evidence>
<evidence type="ECO:0000259" key="18">
    <source>
        <dbReference type="Pfam" id="PF12862"/>
    </source>
</evidence>
<dbReference type="Gene3D" id="1.25.40.10">
    <property type="entry name" value="Tetratricopeptide repeat domain"/>
    <property type="match status" value="1"/>
</dbReference>
<dbReference type="Pfam" id="PF21371">
    <property type="entry name" value="Apc5_N"/>
    <property type="match status" value="1"/>
</dbReference>
<dbReference type="Proteomes" id="UP001159428">
    <property type="component" value="Unassembled WGS sequence"/>
</dbReference>
<comment type="pathway">
    <text evidence="3">Protein modification; protein ubiquitination.</text>
</comment>
<dbReference type="CDD" id="cd16270">
    <property type="entry name" value="Apc5_N"/>
    <property type="match status" value="1"/>
</dbReference>
<dbReference type="PANTHER" id="PTHR12830:SF9">
    <property type="entry name" value="ANAPHASE-PROMOTING COMPLEX SUBUNIT 5"/>
    <property type="match status" value="1"/>
</dbReference>
<dbReference type="InterPro" id="IPR048968">
    <property type="entry name" value="Apc5_N"/>
</dbReference>
<evidence type="ECO:0000256" key="15">
    <source>
        <dbReference type="ARBA" id="ARBA00023306"/>
    </source>
</evidence>
<evidence type="ECO:0000256" key="3">
    <source>
        <dbReference type="ARBA" id="ARBA00004906"/>
    </source>
</evidence>
<evidence type="ECO:0000256" key="4">
    <source>
        <dbReference type="ARBA" id="ARBA00007450"/>
    </source>
</evidence>
<accession>A0AAU9VW64</accession>
<evidence type="ECO:0000256" key="10">
    <source>
        <dbReference type="ARBA" id="ARBA00022776"/>
    </source>
</evidence>
<keyword evidence="9" id="KW-0677">Repeat</keyword>
<dbReference type="InterPro" id="IPR026000">
    <property type="entry name" value="Apc5_dom"/>
</dbReference>
<evidence type="ECO:0000313" key="20">
    <source>
        <dbReference type="EMBL" id="CAH3037641.1"/>
    </source>
</evidence>
<evidence type="ECO:0000256" key="1">
    <source>
        <dbReference type="ARBA" id="ARBA00004123"/>
    </source>
</evidence>
<keyword evidence="12" id="KW-0802">TPR repeat</keyword>
<comment type="caution">
    <text evidence="20">The sequence shown here is derived from an EMBL/GenBank/DDBJ whole genome shotgun (WGS) entry which is preliminary data.</text>
</comment>
<keyword evidence="8" id="KW-0132">Cell division</keyword>
<dbReference type="GO" id="GO:0070979">
    <property type="term" value="P:protein K11-linked ubiquitination"/>
    <property type="evidence" value="ECO:0007669"/>
    <property type="project" value="TreeGrafter"/>
</dbReference>
<evidence type="ECO:0000256" key="7">
    <source>
        <dbReference type="ARBA" id="ARBA00022553"/>
    </source>
</evidence>
<organism evidence="20 21">
    <name type="scientific">Pocillopora meandrina</name>
    <dbReference type="NCBI Taxonomy" id="46732"/>
    <lineage>
        <taxon>Eukaryota</taxon>
        <taxon>Metazoa</taxon>
        <taxon>Cnidaria</taxon>
        <taxon>Anthozoa</taxon>
        <taxon>Hexacorallia</taxon>
        <taxon>Scleractinia</taxon>
        <taxon>Astrocoeniina</taxon>
        <taxon>Pocilloporidae</taxon>
        <taxon>Pocillopora</taxon>
    </lineage>
</organism>
<dbReference type="Pfam" id="PF12862">
    <property type="entry name" value="ANAPC5"/>
    <property type="match status" value="1"/>
</dbReference>
<evidence type="ECO:0000256" key="12">
    <source>
        <dbReference type="ARBA" id="ARBA00022803"/>
    </source>
</evidence>
<keyword evidence="14" id="KW-0539">Nucleus</keyword>
<evidence type="ECO:0000256" key="2">
    <source>
        <dbReference type="ARBA" id="ARBA00004186"/>
    </source>
</evidence>
<keyword evidence="21" id="KW-1185">Reference proteome</keyword>
<comment type="subcellular location">
    <subcellularLocation>
        <location evidence="2">Cytoplasm</location>
        <location evidence="2">Cytoskeleton</location>
        <location evidence="2">Spindle</location>
    </subcellularLocation>
    <subcellularLocation>
        <location evidence="1">Nucleus</location>
    </subcellularLocation>
</comment>
<dbReference type="InterPro" id="IPR011990">
    <property type="entry name" value="TPR-like_helical_dom_sf"/>
</dbReference>
<evidence type="ECO:0000256" key="17">
    <source>
        <dbReference type="ARBA" id="ARBA00045696"/>
    </source>
</evidence>
<evidence type="ECO:0000256" key="16">
    <source>
        <dbReference type="ARBA" id="ARBA00031069"/>
    </source>
</evidence>
<comment type="similarity">
    <text evidence="4">Belongs to the APC5 family.</text>
</comment>
<dbReference type="InterPro" id="IPR037679">
    <property type="entry name" value="Apc5"/>
</dbReference>
<evidence type="ECO:0000256" key="5">
    <source>
        <dbReference type="ARBA" id="ARBA00016066"/>
    </source>
</evidence>
<gene>
    <name evidence="20" type="ORF">PMEA_00022265</name>
</gene>
<feature type="domain" description="Anaphase-promoting complex subunit 5" evidence="18">
    <location>
        <begin position="240"/>
        <end position="340"/>
    </location>
</feature>
<sequence length="775" mass="86619">MATKSQKDWVSPHKVSLLIFIKLMGSTDEEDEEDLECMKRCRYKLSLLLLELFETPDLELNELCKRLTAVDVGLKDLLLKSLQNCVKTGVSGLSEFFQSLEDLLTGQEPALHKKSLFGLFTRRMTLSFNKMTFGQVSHFVDQMKVYMGMETFKHNADKEALDTSLDVSMQSTETEDEGKVISMSRNPVLHGPVTNRQAEFFLANQVSLIQTTEQEALSPPELQLRIADILTASPDIAETHYATFLNCLRAKEFKGALDSLYHYFDQQQWHKESAIKIASSSEGTEPERCHRFRYAALNLAALHCQFGHREEALAALKEAIQIAQETNDHVCLEHCLASYISPLFSSGWLYRLEMDGSSQAKLLLDRFVARAAELKIPYLTSLGMLNHCQYDAMAGVPPPKVLQNLTQINIINSQKALGDLNSAAHVQQAAIWQIYGKNCIASIFTQFALHQNASASSDLMTSVSRGAAGIQSAEATCLSLCSLAEQHADRGMFQEASDILSFCRTKFPEHSRLSQLWMTTGAIIDHNKALLQGNMERAKACVEQLAALDEPEAEYRSALNLLHLGDYTTAFPRLEKLLESSRDKVFLNDEKKSAAEYKARILLALTQLFLLLSDPVSALPHALDCLTTSCSHYMDNSAALASLYIAQIQLSLGLPEKAVALIKRTMVQILSHGSLYVQCCARFLLVKCQLTASSQNQDKSRRETDLRSALPTLERIVKGFRKLGAADKTRDVLYFQARIYDELGFTIERNASAAECCEIIQRQPAYSARSSLFVL</sequence>
<dbReference type="GO" id="GO:0005680">
    <property type="term" value="C:anaphase-promoting complex"/>
    <property type="evidence" value="ECO:0007669"/>
    <property type="project" value="InterPro"/>
</dbReference>
<dbReference type="AlphaFoldDB" id="A0AAU9VW64"/>
<dbReference type="GO" id="GO:0051301">
    <property type="term" value="P:cell division"/>
    <property type="evidence" value="ECO:0007669"/>
    <property type="project" value="UniProtKB-KW"/>
</dbReference>
<dbReference type="GO" id="GO:0031145">
    <property type="term" value="P:anaphase-promoting complex-dependent catabolic process"/>
    <property type="evidence" value="ECO:0007669"/>
    <property type="project" value="TreeGrafter"/>
</dbReference>
<evidence type="ECO:0000256" key="8">
    <source>
        <dbReference type="ARBA" id="ARBA00022618"/>
    </source>
</evidence>
<dbReference type="PANTHER" id="PTHR12830">
    <property type="entry name" value="ANAPHASE-PROMOTING COMPLEX SUBUNIT 5"/>
    <property type="match status" value="1"/>
</dbReference>
<dbReference type="GO" id="GO:0005819">
    <property type="term" value="C:spindle"/>
    <property type="evidence" value="ECO:0007669"/>
    <property type="project" value="UniProtKB-SubCell"/>
</dbReference>
<evidence type="ECO:0000256" key="11">
    <source>
        <dbReference type="ARBA" id="ARBA00022786"/>
    </source>
</evidence>
<name>A0AAU9VW64_9CNID</name>
<evidence type="ECO:0000256" key="13">
    <source>
        <dbReference type="ARBA" id="ARBA00023212"/>
    </source>
</evidence>
<comment type="function">
    <text evidence="17">Component of the anaphase promoting complex/cyclosome (APC/C), a cell cycle-regulated E3 ubiquitin ligase that controls progression through mitosis and the G1 phase of the cell cycle. The APC/C complex acts by mediating ubiquitination and subsequent degradation of target proteins: it mainly mediates the formation of 'Lys-11'-linked polyubiquitin chains and, to a lower extent, the formation of 'Lys-48'- and 'Lys-63'-linked polyubiquitin chains. The APC/C complex catalyzes assembly of branched 'Lys-11'-/'Lys-48'-linked branched ubiquitin chains on target proteins.</text>
</comment>
<feature type="domain" description="Anaphase-promoting complex subunit 5 N-terminal" evidence="19">
    <location>
        <begin position="10"/>
        <end position="147"/>
    </location>
</feature>
<keyword evidence="15" id="KW-0131">Cell cycle</keyword>
<evidence type="ECO:0000259" key="19">
    <source>
        <dbReference type="Pfam" id="PF21371"/>
    </source>
</evidence>
<keyword evidence="11" id="KW-0833">Ubl conjugation pathway</keyword>